<dbReference type="Gene3D" id="3.30.420.40">
    <property type="match status" value="2"/>
</dbReference>
<evidence type="ECO:0000256" key="7">
    <source>
        <dbReference type="RuleBase" id="RU003733"/>
    </source>
</evidence>
<sequence>MSSDGLVLGIDDGTTAVKVAMFDRRLRPVAMTRRRVAVAHPSPGRVEQDPLEVLEAVVDAVAEVLEAAAGRPVVACGLDHQGESVLAWDAATGAPRSPIVVWQDKRGAEAYDAVDPALLARTGLPPDPYFSAPKLAWLAREAGPAVRLGTVDAFLCDRLGAGSGTDAGTASRTALQVLGEVGFSAELCAAFGVPRDALPAVAPTAGDLGVLSHPRWPVDLPLRARVCDQQAPLAGAACVTPGAAKATYGTGVFVLAHAGDRPRRAPGLLPTVAWEAAGRVEYALDGGVFAAGALLDWMSATLGLAPDAAALAALAAGVPDSGGVRLLPALAGAGAPWWQPQARAVLAGMTAGTTPAHLARAALDAVAHRVADIVEALGGVEVLRIDGGLTNDPLLPGLQADLLGVPVERAGADATVAGAAGLALVGAGLLADPRDLAALLPATQRIAPRLDAVAREARRAAWRTFAAAALELQ</sequence>
<evidence type="ECO:0000259" key="9">
    <source>
        <dbReference type="Pfam" id="PF02782"/>
    </source>
</evidence>
<dbReference type="PANTHER" id="PTHR10196:SF69">
    <property type="entry name" value="GLYCEROL KINASE"/>
    <property type="match status" value="1"/>
</dbReference>
<evidence type="ECO:0000313" key="10">
    <source>
        <dbReference type="EMBL" id="QEC46575.1"/>
    </source>
</evidence>
<evidence type="ECO:0000256" key="1">
    <source>
        <dbReference type="ARBA" id="ARBA00009156"/>
    </source>
</evidence>
<evidence type="ECO:0000256" key="3">
    <source>
        <dbReference type="ARBA" id="ARBA00022741"/>
    </source>
</evidence>
<dbReference type="InterPro" id="IPR043129">
    <property type="entry name" value="ATPase_NBD"/>
</dbReference>
<keyword evidence="2 7" id="KW-0808">Transferase</keyword>
<dbReference type="InterPro" id="IPR018485">
    <property type="entry name" value="FGGY_C"/>
</dbReference>
<dbReference type="AlphaFoldDB" id="A0A5B8U173"/>
<dbReference type="PROSITE" id="PS00445">
    <property type="entry name" value="FGGY_KINASES_2"/>
    <property type="match status" value="1"/>
</dbReference>
<dbReference type="EMBL" id="CP042430">
    <property type="protein sequence ID" value="QEC46575.1"/>
    <property type="molecule type" value="Genomic_DNA"/>
</dbReference>
<comment type="similarity">
    <text evidence="1 7">Belongs to the FGGY kinase family.</text>
</comment>
<dbReference type="OrthoDB" id="9805576at2"/>
<dbReference type="SUPFAM" id="SSF53067">
    <property type="entry name" value="Actin-like ATPase domain"/>
    <property type="match status" value="2"/>
</dbReference>
<dbReference type="Pfam" id="PF02782">
    <property type="entry name" value="FGGY_C"/>
    <property type="match status" value="1"/>
</dbReference>
<dbReference type="RefSeq" id="WP_146915932.1">
    <property type="nucleotide sequence ID" value="NZ_CP042430.1"/>
</dbReference>
<keyword evidence="4 7" id="KW-0418">Kinase</keyword>
<dbReference type="GO" id="GO:0004370">
    <property type="term" value="F:glycerol kinase activity"/>
    <property type="evidence" value="ECO:0007669"/>
    <property type="project" value="TreeGrafter"/>
</dbReference>
<keyword evidence="11" id="KW-1185">Reference proteome</keyword>
<dbReference type="GO" id="GO:0005524">
    <property type="term" value="F:ATP binding"/>
    <property type="evidence" value="ECO:0007669"/>
    <property type="project" value="UniProtKB-KW"/>
</dbReference>
<evidence type="ECO:0000256" key="2">
    <source>
        <dbReference type="ARBA" id="ARBA00022679"/>
    </source>
</evidence>
<dbReference type="PIRSF" id="PIRSF000538">
    <property type="entry name" value="GlpK"/>
    <property type="match status" value="1"/>
</dbReference>
<organism evidence="10 11">
    <name type="scientific">Baekduia soli</name>
    <dbReference type="NCBI Taxonomy" id="496014"/>
    <lineage>
        <taxon>Bacteria</taxon>
        <taxon>Bacillati</taxon>
        <taxon>Actinomycetota</taxon>
        <taxon>Thermoleophilia</taxon>
        <taxon>Solirubrobacterales</taxon>
        <taxon>Baekduiaceae</taxon>
        <taxon>Baekduia</taxon>
    </lineage>
</organism>
<feature type="domain" description="Carbohydrate kinase FGGY N-terminal" evidence="8">
    <location>
        <begin position="7"/>
        <end position="211"/>
    </location>
</feature>
<dbReference type="GO" id="GO:0005829">
    <property type="term" value="C:cytosol"/>
    <property type="evidence" value="ECO:0007669"/>
    <property type="project" value="TreeGrafter"/>
</dbReference>
<gene>
    <name evidence="10" type="ORF">FSW04_02595</name>
</gene>
<dbReference type="Proteomes" id="UP000321805">
    <property type="component" value="Chromosome"/>
</dbReference>
<proteinExistence type="inferred from homology"/>
<name>A0A5B8U173_9ACTN</name>
<reference evidence="10 11" key="1">
    <citation type="journal article" date="2018" name="J. Microbiol.">
        <title>Baekduia soli gen. nov., sp. nov., a novel bacterium isolated from the soil of Baekdu Mountain and proposal of a novel family name, Baekduiaceae fam. nov.</title>
        <authorList>
            <person name="An D.S."/>
            <person name="Siddiqi M.Z."/>
            <person name="Kim K.H."/>
            <person name="Yu H.S."/>
            <person name="Im W.T."/>
        </authorList>
    </citation>
    <scope>NUCLEOTIDE SEQUENCE [LARGE SCALE GENOMIC DNA]</scope>
    <source>
        <strain evidence="10 11">BR7-21</strain>
    </source>
</reference>
<evidence type="ECO:0000256" key="6">
    <source>
        <dbReference type="ARBA" id="ARBA00043149"/>
    </source>
</evidence>
<evidence type="ECO:0000313" key="11">
    <source>
        <dbReference type="Proteomes" id="UP000321805"/>
    </source>
</evidence>
<dbReference type="GO" id="GO:0019563">
    <property type="term" value="P:glycerol catabolic process"/>
    <property type="evidence" value="ECO:0007669"/>
    <property type="project" value="TreeGrafter"/>
</dbReference>
<feature type="domain" description="Carbohydrate kinase FGGY C-terminal" evidence="9">
    <location>
        <begin position="245"/>
        <end position="426"/>
    </location>
</feature>
<dbReference type="PANTHER" id="PTHR10196">
    <property type="entry name" value="SUGAR KINASE"/>
    <property type="match status" value="1"/>
</dbReference>
<dbReference type="KEGG" id="bsol:FSW04_02595"/>
<keyword evidence="3" id="KW-0547">Nucleotide-binding</keyword>
<protein>
    <recommendedName>
        <fullName evidence="6">ATP:glycerol 3-phosphotransferase</fullName>
    </recommendedName>
</protein>
<dbReference type="Pfam" id="PF00370">
    <property type="entry name" value="FGGY_N"/>
    <property type="match status" value="1"/>
</dbReference>
<keyword evidence="5" id="KW-0067">ATP-binding</keyword>
<evidence type="ECO:0000256" key="5">
    <source>
        <dbReference type="ARBA" id="ARBA00022840"/>
    </source>
</evidence>
<dbReference type="InterPro" id="IPR018483">
    <property type="entry name" value="Carb_kinase_FGGY_CS"/>
</dbReference>
<evidence type="ECO:0000256" key="4">
    <source>
        <dbReference type="ARBA" id="ARBA00022777"/>
    </source>
</evidence>
<evidence type="ECO:0000259" key="8">
    <source>
        <dbReference type="Pfam" id="PF00370"/>
    </source>
</evidence>
<accession>A0A5B8U173</accession>
<dbReference type="InterPro" id="IPR000577">
    <property type="entry name" value="Carb_kinase_FGGY"/>
</dbReference>
<dbReference type="InterPro" id="IPR018484">
    <property type="entry name" value="FGGY_N"/>
</dbReference>